<evidence type="ECO:0000313" key="7">
    <source>
        <dbReference type="Proteomes" id="UP000634668"/>
    </source>
</evidence>
<dbReference type="InterPro" id="IPR000601">
    <property type="entry name" value="PKD_dom"/>
</dbReference>
<dbReference type="InterPro" id="IPR022409">
    <property type="entry name" value="PKD/Chitinase_dom"/>
</dbReference>
<organism evidence="6 7">
    <name type="scientific">Arenibacter certesii</name>
    <dbReference type="NCBI Taxonomy" id="228955"/>
    <lineage>
        <taxon>Bacteria</taxon>
        <taxon>Pseudomonadati</taxon>
        <taxon>Bacteroidota</taxon>
        <taxon>Flavobacteriia</taxon>
        <taxon>Flavobacteriales</taxon>
        <taxon>Flavobacteriaceae</taxon>
        <taxon>Arenibacter</taxon>
    </lineage>
</organism>
<dbReference type="NCBIfam" id="TIGR04183">
    <property type="entry name" value="Por_Secre_tail"/>
    <property type="match status" value="1"/>
</dbReference>
<evidence type="ECO:0000256" key="2">
    <source>
        <dbReference type="ARBA" id="ARBA00022729"/>
    </source>
</evidence>
<dbReference type="Proteomes" id="UP000634668">
    <property type="component" value="Unassembled WGS sequence"/>
</dbReference>
<feature type="region of interest" description="Disordered" evidence="4">
    <location>
        <begin position="564"/>
        <end position="591"/>
    </location>
</feature>
<keyword evidence="3" id="KW-0677">Repeat</keyword>
<dbReference type="PANTHER" id="PTHR24412:SF489">
    <property type="entry name" value="RING FINGER DOMAIN AND KELCH REPEAT-CONTAINING PROTEIN DDB_G0271372"/>
    <property type="match status" value="1"/>
</dbReference>
<dbReference type="EMBL" id="BMWP01000009">
    <property type="protein sequence ID" value="GGW31723.1"/>
    <property type="molecule type" value="Genomic_DNA"/>
</dbReference>
<dbReference type="SUPFAM" id="SSF49299">
    <property type="entry name" value="PKD domain"/>
    <property type="match status" value="1"/>
</dbReference>
<dbReference type="PROSITE" id="PS50093">
    <property type="entry name" value="PKD"/>
    <property type="match status" value="1"/>
</dbReference>
<dbReference type="InterPro" id="IPR006652">
    <property type="entry name" value="Kelch_1"/>
</dbReference>
<dbReference type="InterPro" id="IPR015915">
    <property type="entry name" value="Kelch-typ_b-propeller"/>
</dbReference>
<dbReference type="Pfam" id="PF24681">
    <property type="entry name" value="Kelch_KLHDC2_KLHL20_DRC7"/>
    <property type="match status" value="1"/>
</dbReference>
<dbReference type="SMART" id="SM00089">
    <property type="entry name" value="PKD"/>
    <property type="match status" value="1"/>
</dbReference>
<dbReference type="SUPFAM" id="SSF49313">
    <property type="entry name" value="Cadherin-like"/>
    <property type="match status" value="1"/>
</dbReference>
<dbReference type="InterPro" id="IPR015919">
    <property type="entry name" value="Cadherin-like_sf"/>
</dbReference>
<protein>
    <recommendedName>
        <fullName evidence="5">PKD domain-containing protein</fullName>
    </recommendedName>
</protein>
<keyword evidence="1" id="KW-0880">Kelch repeat</keyword>
<proteinExistence type="predicted"/>
<dbReference type="InterPro" id="IPR008979">
    <property type="entry name" value="Galactose-bd-like_sf"/>
</dbReference>
<accession>A0A918MJC8</accession>
<evidence type="ECO:0000259" key="5">
    <source>
        <dbReference type="PROSITE" id="PS50093"/>
    </source>
</evidence>
<feature type="domain" description="PKD" evidence="5">
    <location>
        <begin position="1679"/>
        <end position="1760"/>
    </location>
</feature>
<dbReference type="InterPro" id="IPR011041">
    <property type="entry name" value="Quinoprot_gluc/sorb_DH_b-prop"/>
</dbReference>
<dbReference type="Gene3D" id="2.120.10.80">
    <property type="entry name" value="Kelch-type beta propeller"/>
    <property type="match status" value="2"/>
</dbReference>
<gene>
    <name evidence="6" type="ORF">GCM10007383_15920</name>
</gene>
<evidence type="ECO:0000313" key="6">
    <source>
        <dbReference type="EMBL" id="GGW31723.1"/>
    </source>
</evidence>
<dbReference type="Gene3D" id="2.60.120.430">
    <property type="entry name" value="Galactose-binding lectin"/>
    <property type="match status" value="1"/>
</dbReference>
<dbReference type="SUPFAM" id="SSF49785">
    <property type="entry name" value="Galactose-binding domain-like"/>
    <property type="match status" value="1"/>
</dbReference>
<keyword evidence="2" id="KW-0732">Signal</keyword>
<reference evidence="6" key="1">
    <citation type="journal article" date="2014" name="Int. J. Syst. Evol. Microbiol.">
        <title>Complete genome sequence of Corynebacterium casei LMG S-19264T (=DSM 44701T), isolated from a smear-ripened cheese.</title>
        <authorList>
            <consortium name="US DOE Joint Genome Institute (JGI-PGF)"/>
            <person name="Walter F."/>
            <person name="Albersmeier A."/>
            <person name="Kalinowski J."/>
            <person name="Ruckert C."/>
        </authorList>
    </citation>
    <scope>NUCLEOTIDE SEQUENCE</scope>
    <source>
        <strain evidence="6">KCTC 12113</strain>
    </source>
</reference>
<dbReference type="GO" id="GO:0016020">
    <property type="term" value="C:membrane"/>
    <property type="evidence" value="ECO:0007669"/>
    <property type="project" value="InterPro"/>
</dbReference>
<comment type="caution">
    <text evidence="6">The sequence shown here is derived from an EMBL/GenBank/DDBJ whole genome shotgun (WGS) entry which is preliminary data.</text>
</comment>
<dbReference type="SUPFAM" id="SSF50952">
    <property type="entry name" value="Soluble quinoprotein glucose dehydrogenase"/>
    <property type="match status" value="1"/>
</dbReference>
<feature type="compositionally biased region" description="Polar residues" evidence="4">
    <location>
        <begin position="564"/>
        <end position="574"/>
    </location>
</feature>
<dbReference type="Pfam" id="PF18911">
    <property type="entry name" value="PKD_4"/>
    <property type="match status" value="1"/>
</dbReference>
<dbReference type="RefSeq" id="WP_229797172.1">
    <property type="nucleotide sequence ID" value="NZ_BMWP01000009.1"/>
</dbReference>
<dbReference type="InterPro" id="IPR021720">
    <property type="entry name" value="Malectin_dom"/>
</dbReference>
<evidence type="ECO:0000256" key="1">
    <source>
        <dbReference type="ARBA" id="ARBA00022441"/>
    </source>
</evidence>
<dbReference type="Gene3D" id="2.60.40.10">
    <property type="entry name" value="Immunoglobulins"/>
    <property type="match status" value="2"/>
</dbReference>
<sequence>MAAFHIPEIRAQVNFQQSTLNFNGKGSVLNGTSLMFGPDGRLYVAEYQGLIKIYTIQRNGPGNYVVLNTEVLNGIQDITNHNDNGTIFSSNLRETVGLTVGGTATHPVIYVSSSDYRIGGGTGGGNGDIGLDTNSGVITRFSWSGTSWTVVDLVRGLPRSEENHATNGLELVTVNGKEYLLVAQGGHTNAGAPSAGFAYTAEYALSAAILSINLSMINTLPILSDNGRNYIYDIPTLDDPTRANANGITDPGIGGYNGVDVNDPWGGNDGLNQAMVIPGGPVQIFSPGYRNAYDLVVTNGGAVYVTDNGANGGWGGFPMNEGMSGAVNNNYDPLEPGSSTASGGEMVNNEDHLSLVTTNIQNYSFGGFYGGHPNPTRANPLGAGLYTNPSLNGTAGAVFRTLKYDPSNPGPGYTSNPNVALPANWPPVPVGSANIAEGDWRGPGIANPDGPVDALVTIWATNTNGIDEYTASNFNNAMKGNLIAGKNGGVLRRVQLKPDGSLQTLTSSFASGLGGNVLGVTCNSDLDKFPGTIWLATFNSAIVVLEPQDFIACLKPGNPGYNSNADYDSDGYSNQDEEDNGTDACNGGSQPNDFDKVAGGILVSDLNDTDDDNDGILDANDPFQLGNPSLGGSDAFLLPINNELFSDTSLGGYLGLGLTGLMNNGEANPNWLNWLDDRNNGPNPNDILGGAIGAMTMQMTSGTALGNTNSQKKGFQYGVQVDQGTGTFTVSGSLMNFKAPLQLYGNALSPNGELGIFIGDGTQANYIKFVITKAGLTVQQEINNLPKAPINLAVAPNARPNSGATLYFVVNPSNGQIALEYSFDGGARKPFGTITAQGSVLTAIQQAGKDLAVGLIGTSNANNVELEGTWDFLRVDAGQENFALRINGGGAQINSNGKLFLSDQYFVGGQSYTNSAALVPVMYQTERSSSTKTFSYNIPLANGKYTVVLHFAEIYWNAIGKRIFDVNMEGVLVMDNYDIYANVGAETVVTKSFPVTLTDGILNINFSALSNVGGVDQPKIAAIEILGSNSQFLPIYIIPIADQTTVTNNQISLGTSATGGDPNANFSFSISGQPSGLEIEPTNGLIYGTINASAVNGGPNGNGVHSVIVTASKPGSSPDNRMFKWTITNSALSWIDKNENENYTARHECSFVQAGNKFYLMGGRENAKTLDIYDYSSNSWTTLFNSAPVEFNHYQATEYQGLIWVIGAFKTNIFPNEDPADFIWAFDPAAKKWIQGPEIPIARRRGSSGLVVYNDKFYIVGGNTIGHNGGYVPWFDVYDPATGIWTPLANAPRARDHFHAAVIGNKLYAVGGRLSGGTGGTFKPLIPQVDVYNFATSSWSTLPSGQNIPTPRAAAAVAVFNGKLMVVGGEVQDEQVYGVLTTDAVKITEEYNPTTGNWTRLGNLNYERHGTQAIVSGSGIYVVGGSNNLGGGNQKNMEVYGSDTPIGNPSVASILSAPSSVVVQHGTNASISLTTSGGNVGIIVKSMQLSGPNANEFSIVSGGIVNGLLKPNNSHNIAIAYTGTLSNRNATLTINHGSANQLQVVLQGNKGSSATGVVSLTMVNADMDVDMFNLTNGQQINVATTQGKGLNIRANTNPATVGSVFLSITGPVNFAQTEGVAPYALFGDNAGDYFGKLFPLGNYTISATAYSGSGGSGNNLGTLSISFSIIGQGGGNQPPVAVASATPLSGNAPLTVNFTGSNSTDDNGVTSYSWNFGDGTVLVSTANPSHTYTTGGSYNAVLTVTDSGGLQNTKTVAINVGAVSQNGVTSLTLVNADLDVDMFNLTNGQQINVTTTQGKGLNIRANTNPATVGSVFLSITGPVNFTQTEGVAPYALFGDNAGDYFGKLFPVGNYTVNATPYSGSNKSGTTGTTMSLQFSIVSQIAAKGSSPSRTFEDFSLQEQMKMDETQRIRFFPNPSSTVSNVEILDPLIRLESIVIHDIGGRIVQEFIASDIKIDEFFYQFSVQDLDNGVYLVNLINGTTTVFNYKLVVKR</sequence>
<reference evidence="6" key="2">
    <citation type="submission" date="2020-09" db="EMBL/GenBank/DDBJ databases">
        <authorList>
            <person name="Sun Q."/>
            <person name="Kim S."/>
        </authorList>
    </citation>
    <scope>NUCLEOTIDE SEQUENCE</scope>
    <source>
        <strain evidence="6">KCTC 12113</strain>
    </source>
</reference>
<dbReference type="CDD" id="cd00146">
    <property type="entry name" value="PKD"/>
    <property type="match status" value="1"/>
</dbReference>
<dbReference type="SUPFAM" id="SSF117281">
    <property type="entry name" value="Kelch motif"/>
    <property type="match status" value="1"/>
</dbReference>
<evidence type="ECO:0000256" key="4">
    <source>
        <dbReference type="SAM" id="MobiDB-lite"/>
    </source>
</evidence>
<dbReference type="Pfam" id="PF11721">
    <property type="entry name" value="Malectin"/>
    <property type="match status" value="1"/>
</dbReference>
<dbReference type="InterPro" id="IPR035986">
    <property type="entry name" value="PKD_dom_sf"/>
</dbReference>
<dbReference type="Gene3D" id="2.120.10.30">
    <property type="entry name" value="TolB, C-terminal domain"/>
    <property type="match status" value="1"/>
</dbReference>
<dbReference type="SMART" id="SM00612">
    <property type="entry name" value="Kelch"/>
    <property type="match status" value="5"/>
</dbReference>
<evidence type="ECO:0000256" key="3">
    <source>
        <dbReference type="ARBA" id="ARBA00022737"/>
    </source>
</evidence>
<dbReference type="Pfam" id="PF01344">
    <property type="entry name" value="Kelch_1"/>
    <property type="match status" value="1"/>
</dbReference>
<dbReference type="PANTHER" id="PTHR24412">
    <property type="entry name" value="KELCH PROTEIN"/>
    <property type="match status" value="1"/>
</dbReference>
<dbReference type="InterPro" id="IPR026444">
    <property type="entry name" value="Secre_tail"/>
</dbReference>
<dbReference type="InterPro" id="IPR011042">
    <property type="entry name" value="6-blade_b-propeller_TolB-like"/>
</dbReference>
<dbReference type="GO" id="GO:0005509">
    <property type="term" value="F:calcium ion binding"/>
    <property type="evidence" value="ECO:0007669"/>
    <property type="project" value="InterPro"/>
</dbReference>
<keyword evidence="7" id="KW-1185">Reference proteome</keyword>
<dbReference type="InterPro" id="IPR013783">
    <property type="entry name" value="Ig-like_fold"/>
</dbReference>
<name>A0A918MJC8_9FLAO</name>